<dbReference type="Pfam" id="PF00072">
    <property type="entry name" value="Response_reg"/>
    <property type="match status" value="1"/>
</dbReference>
<dbReference type="SUPFAM" id="SSF52172">
    <property type="entry name" value="CheY-like"/>
    <property type="match status" value="1"/>
</dbReference>
<proteinExistence type="predicted"/>
<dbReference type="InterPro" id="IPR013087">
    <property type="entry name" value="Znf_C2H2_type"/>
</dbReference>
<evidence type="ECO:0000313" key="4">
    <source>
        <dbReference type="EMBL" id="TWU05130.1"/>
    </source>
</evidence>
<dbReference type="Pfam" id="PF18551">
    <property type="entry name" value="TackOD1"/>
    <property type="match status" value="1"/>
</dbReference>
<dbReference type="InterPro" id="IPR001789">
    <property type="entry name" value="Sig_transdc_resp-reg_receiver"/>
</dbReference>
<dbReference type="Gene3D" id="3.40.50.2300">
    <property type="match status" value="1"/>
</dbReference>
<protein>
    <submittedName>
        <fullName evidence="4">Alkaline phosphatase synthesis transcriptional regulatory protein PhoP</fullName>
    </submittedName>
</protein>
<dbReference type="InterPro" id="IPR050595">
    <property type="entry name" value="Bact_response_regulator"/>
</dbReference>
<feature type="domain" description="Response regulatory" evidence="3">
    <location>
        <begin position="11"/>
        <end position="128"/>
    </location>
</feature>
<gene>
    <name evidence="4" type="primary">phoP</name>
    <name evidence="4" type="ORF">CA54_58180</name>
</gene>
<organism evidence="4 5">
    <name type="scientific">Symmachiella macrocystis</name>
    <dbReference type="NCBI Taxonomy" id="2527985"/>
    <lineage>
        <taxon>Bacteria</taxon>
        <taxon>Pseudomonadati</taxon>
        <taxon>Planctomycetota</taxon>
        <taxon>Planctomycetia</taxon>
        <taxon>Planctomycetales</taxon>
        <taxon>Planctomycetaceae</taxon>
        <taxon>Symmachiella</taxon>
    </lineage>
</organism>
<dbReference type="PANTHER" id="PTHR44591">
    <property type="entry name" value="STRESS RESPONSE REGULATOR PROTEIN 1"/>
    <property type="match status" value="1"/>
</dbReference>
<name>A0A5C6AZJ0_9PLAN</name>
<dbReference type="PROSITE" id="PS00028">
    <property type="entry name" value="ZINC_FINGER_C2H2_1"/>
    <property type="match status" value="1"/>
</dbReference>
<accession>A0A5C6AZJ0</accession>
<evidence type="ECO:0000313" key="5">
    <source>
        <dbReference type="Proteomes" id="UP000320735"/>
    </source>
</evidence>
<dbReference type="CDD" id="cd17546">
    <property type="entry name" value="REC_hyHK_CKI1_RcsC-like"/>
    <property type="match status" value="1"/>
</dbReference>
<evidence type="ECO:0000256" key="2">
    <source>
        <dbReference type="PROSITE-ProRule" id="PRU00169"/>
    </source>
</evidence>
<keyword evidence="1 2" id="KW-0597">Phosphoprotein</keyword>
<evidence type="ECO:0000256" key="1">
    <source>
        <dbReference type="ARBA" id="ARBA00022553"/>
    </source>
</evidence>
<dbReference type="PROSITE" id="PS50110">
    <property type="entry name" value="RESPONSE_REGULATORY"/>
    <property type="match status" value="1"/>
</dbReference>
<dbReference type="InterPro" id="IPR040572">
    <property type="entry name" value="TackOD1"/>
</dbReference>
<comment type="caution">
    <text evidence="4">The sequence shown here is derived from an EMBL/GenBank/DDBJ whole genome shotgun (WGS) entry which is preliminary data.</text>
</comment>
<dbReference type="PANTHER" id="PTHR44591:SF3">
    <property type="entry name" value="RESPONSE REGULATORY DOMAIN-CONTAINING PROTEIN"/>
    <property type="match status" value="1"/>
</dbReference>
<dbReference type="RefSeq" id="WP_146374235.1">
    <property type="nucleotide sequence ID" value="NZ_SJPP01000004.1"/>
</dbReference>
<evidence type="ECO:0000259" key="3">
    <source>
        <dbReference type="PROSITE" id="PS50110"/>
    </source>
</evidence>
<dbReference type="GO" id="GO:0000160">
    <property type="term" value="P:phosphorelay signal transduction system"/>
    <property type="evidence" value="ECO:0007669"/>
    <property type="project" value="InterPro"/>
</dbReference>
<dbReference type="EMBL" id="SJPP01000004">
    <property type="protein sequence ID" value="TWU05130.1"/>
    <property type="molecule type" value="Genomic_DNA"/>
</dbReference>
<sequence length="339" mass="37340">MVAADQCQHTDILIADDDPICRHLLNASLEKWGFDVQSVDDGEESCRALLSERRPRLAIIDWNMPKLDGIDVCRAVRQHRSASDVYILILTSRSSSDDLARALEAGANDFISKPFDAKELRARLMVGQRLVANENTALPHDASPANRAMDLWMDAPSPATTALADSGFLTPVFDPQSLKFNYGVPSPMLRAWQDDGTLQKVLLDSVQVCPKCRALPSFRFGCASCGSGCVTNERLIHHFACAHVARIDAFDNDGRITCPKCRTVNLIVGSDFEYLTGPYRCLDCQWSAAELEHIAHCLACNYRFPASESVVESLVAYHSRRGASPQHASISQSDCVESP</sequence>
<keyword evidence="5" id="KW-1185">Reference proteome</keyword>
<dbReference type="SMART" id="SM00448">
    <property type="entry name" value="REC"/>
    <property type="match status" value="1"/>
</dbReference>
<dbReference type="Proteomes" id="UP000320735">
    <property type="component" value="Unassembled WGS sequence"/>
</dbReference>
<dbReference type="AlphaFoldDB" id="A0A5C6AZJ0"/>
<dbReference type="OrthoDB" id="283781at2"/>
<reference evidence="4 5" key="1">
    <citation type="submission" date="2019-02" db="EMBL/GenBank/DDBJ databases">
        <title>Deep-cultivation of Planctomycetes and their phenomic and genomic characterization uncovers novel biology.</title>
        <authorList>
            <person name="Wiegand S."/>
            <person name="Jogler M."/>
            <person name="Boedeker C."/>
            <person name="Pinto D."/>
            <person name="Vollmers J."/>
            <person name="Rivas-Marin E."/>
            <person name="Kohn T."/>
            <person name="Peeters S.H."/>
            <person name="Heuer A."/>
            <person name="Rast P."/>
            <person name="Oberbeckmann S."/>
            <person name="Bunk B."/>
            <person name="Jeske O."/>
            <person name="Meyerdierks A."/>
            <person name="Storesund J.E."/>
            <person name="Kallscheuer N."/>
            <person name="Luecker S."/>
            <person name="Lage O.M."/>
            <person name="Pohl T."/>
            <person name="Merkel B.J."/>
            <person name="Hornburger P."/>
            <person name="Mueller R.-W."/>
            <person name="Bruemmer F."/>
            <person name="Labrenz M."/>
            <person name="Spormann A.M."/>
            <person name="Op Den Camp H."/>
            <person name="Overmann J."/>
            <person name="Amann R."/>
            <person name="Jetten M.S.M."/>
            <person name="Mascher T."/>
            <person name="Medema M.H."/>
            <person name="Devos D.P."/>
            <person name="Kaster A.-K."/>
            <person name="Ovreas L."/>
            <person name="Rohde M."/>
            <person name="Galperin M.Y."/>
            <person name="Jogler C."/>
        </authorList>
    </citation>
    <scope>NUCLEOTIDE SEQUENCE [LARGE SCALE GENOMIC DNA]</scope>
    <source>
        <strain evidence="4 5">CA54</strain>
    </source>
</reference>
<feature type="modified residue" description="4-aspartylphosphate" evidence="2">
    <location>
        <position position="61"/>
    </location>
</feature>
<dbReference type="InterPro" id="IPR011006">
    <property type="entry name" value="CheY-like_superfamily"/>
</dbReference>